<dbReference type="Gene3D" id="3.30.70.270">
    <property type="match status" value="1"/>
</dbReference>
<reference evidence="2" key="2">
    <citation type="submission" date="2020-01" db="EMBL/GenBank/DDBJ databases">
        <authorList>
            <person name="Hornung B."/>
        </authorList>
    </citation>
    <scope>NUCLEOTIDE SEQUENCE</scope>
    <source>
        <strain evidence="2">PacBioINE</strain>
    </source>
</reference>
<dbReference type="EMBL" id="CDGJ01000065">
    <property type="protein sequence ID" value="CEJ07774.1"/>
    <property type="molecule type" value="Genomic_DNA"/>
</dbReference>
<dbReference type="InterPro" id="IPR043502">
    <property type="entry name" value="DNA/RNA_pol_sf"/>
</dbReference>
<dbReference type="EMBL" id="LR746496">
    <property type="protein sequence ID" value="CAA7599579.1"/>
    <property type="molecule type" value="Genomic_DNA"/>
</dbReference>
<gene>
    <name evidence="2" type="ORF">DEACI_0205</name>
    <name evidence="3" type="ORF">DEACI_2240</name>
</gene>
<dbReference type="KEGG" id="aacx:DEACI_0205"/>
<feature type="domain" description="Reverse transcriptase" evidence="1">
    <location>
        <begin position="1"/>
        <end position="69"/>
    </location>
</feature>
<keyword evidence="2" id="KW-0548">Nucleotidyltransferase</keyword>
<keyword evidence="4" id="KW-1185">Reference proteome</keyword>
<dbReference type="SUPFAM" id="SSF56672">
    <property type="entry name" value="DNA/RNA polymerases"/>
    <property type="match status" value="1"/>
</dbReference>
<evidence type="ECO:0000313" key="2">
    <source>
        <dbReference type="EMBL" id="CAA7599579.1"/>
    </source>
</evidence>
<evidence type="ECO:0000259" key="1">
    <source>
        <dbReference type="PROSITE" id="PS50878"/>
    </source>
</evidence>
<dbReference type="GO" id="GO:0003964">
    <property type="term" value="F:RNA-directed DNA polymerase activity"/>
    <property type="evidence" value="ECO:0007669"/>
    <property type="project" value="UniProtKB-KW"/>
</dbReference>
<protein>
    <submittedName>
        <fullName evidence="3">Reverse transcriptase (RNA-dependent DNA polymerase)</fullName>
    </submittedName>
    <submittedName>
        <fullName evidence="2">Reverse transcriptase (RT) catalytic domain protein</fullName>
    </submittedName>
</protein>
<dbReference type="InterPro" id="IPR043128">
    <property type="entry name" value="Rev_trsase/Diguanyl_cyclase"/>
</dbReference>
<dbReference type="AlphaFoldDB" id="A0A8S0W680"/>
<organism evidence="2">
    <name type="scientific">Acididesulfobacillus acetoxydans</name>
    <dbReference type="NCBI Taxonomy" id="1561005"/>
    <lineage>
        <taxon>Bacteria</taxon>
        <taxon>Bacillati</taxon>
        <taxon>Bacillota</taxon>
        <taxon>Clostridia</taxon>
        <taxon>Eubacteriales</taxon>
        <taxon>Peptococcaceae</taxon>
        <taxon>Acididesulfobacillus</taxon>
    </lineage>
</organism>
<dbReference type="PANTHER" id="PTHR34047:SF8">
    <property type="entry name" value="PROTEIN YKFC"/>
    <property type="match status" value="1"/>
</dbReference>
<keyword evidence="2" id="KW-0808">Transferase</keyword>
<dbReference type="InterPro" id="IPR000477">
    <property type="entry name" value="RT_dom"/>
</dbReference>
<dbReference type="Pfam" id="PF00078">
    <property type="entry name" value="RVT_1"/>
    <property type="match status" value="1"/>
</dbReference>
<dbReference type="InterPro" id="IPR013597">
    <property type="entry name" value="Mat_intron_G2"/>
</dbReference>
<dbReference type="PANTHER" id="PTHR34047">
    <property type="entry name" value="NUCLEAR INTRON MATURASE 1, MITOCHONDRIAL-RELATED"/>
    <property type="match status" value="1"/>
</dbReference>
<dbReference type="Pfam" id="PF08388">
    <property type="entry name" value="GIIM"/>
    <property type="match status" value="1"/>
</dbReference>
<dbReference type="Proteomes" id="UP000836597">
    <property type="component" value="Chromosome"/>
</dbReference>
<keyword evidence="2" id="KW-0695">RNA-directed DNA polymerase</keyword>
<dbReference type="Proteomes" id="UP001071230">
    <property type="component" value="Unassembled WGS sequence"/>
</dbReference>
<accession>A0A8S0W680</accession>
<reference evidence="3" key="1">
    <citation type="submission" date="2014-11" db="EMBL/GenBank/DDBJ databases">
        <authorList>
            <person name="Hornung B.V."/>
        </authorList>
    </citation>
    <scope>NUCLEOTIDE SEQUENCE</scope>
    <source>
        <strain evidence="3">INE</strain>
    </source>
</reference>
<evidence type="ECO:0000313" key="3">
    <source>
        <dbReference type="EMBL" id="CEJ07774.1"/>
    </source>
</evidence>
<dbReference type="InterPro" id="IPR051083">
    <property type="entry name" value="GrpII_Intron_Splice-Mob/Def"/>
</dbReference>
<name>A0A8S0W680_9FIRM</name>
<dbReference type="PROSITE" id="PS50878">
    <property type="entry name" value="RT_POL"/>
    <property type="match status" value="1"/>
</dbReference>
<proteinExistence type="predicted"/>
<sequence>MHIDGLQAAGYAHVRYADDVLILCRTREEAETALQRAGELLSRLKLRLSAEKTVISSFQEGFDFLGFHFGRRYIGVGKKSLKSFYAKVREATRRNQGDIPVEHVISEMNPKLTGWANYHRYGNNLVLFRNLDKWIRNRVRAYLRRRWRDRGRWKIHSAEELDQMGLARMEWRIPRHQQLKLFESPR</sequence>
<evidence type="ECO:0000313" key="4">
    <source>
        <dbReference type="Proteomes" id="UP001071230"/>
    </source>
</evidence>
<dbReference type="RefSeq" id="WP_372503601.1">
    <property type="nucleotide sequence ID" value="NZ_CDGJ01000065.1"/>
</dbReference>